<organism evidence="1 2">
    <name type="scientific">Aspergillus flavus (strain ATCC 200026 / FGSC A1120 / IAM 13836 / NRRL 3357 / JCM 12722 / SRRC 167)</name>
    <dbReference type="NCBI Taxonomy" id="332952"/>
    <lineage>
        <taxon>Eukaryota</taxon>
        <taxon>Fungi</taxon>
        <taxon>Dikarya</taxon>
        <taxon>Ascomycota</taxon>
        <taxon>Pezizomycotina</taxon>
        <taxon>Eurotiomycetes</taxon>
        <taxon>Eurotiomycetidae</taxon>
        <taxon>Eurotiales</taxon>
        <taxon>Aspergillaceae</taxon>
        <taxon>Aspergillus</taxon>
        <taxon>Aspergillus subgen. Circumdati</taxon>
    </lineage>
</organism>
<evidence type="ECO:0000313" key="2">
    <source>
        <dbReference type="Proteomes" id="UP000596276"/>
    </source>
</evidence>
<dbReference type="EMBL" id="CP044623">
    <property type="protein sequence ID" value="QRD94535.1"/>
    <property type="molecule type" value="Genomic_DNA"/>
</dbReference>
<sequence>MCLAIPRELLKTEIWERPRGLSNLELKNNALGPSFNELGLLFSQPFSQGRVHSLFSSLFYTPFTR</sequence>
<accession>A0A7U2N3T5</accession>
<reference evidence="2" key="1">
    <citation type="journal article" date="2021" name="G3 (Bethesda)">
        <title>Chromosome assembled and annotated genome sequence of Aspergillus flavus NRRL 3357.</title>
        <authorList>
            <person name="Skerker J.M."/>
            <person name="Pianalto K.M."/>
            <person name="Mondo S.J."/>
            <person name="Yang K."/>
            <person name="Arkin A.P."/>
            <person name="Keller N.P."/>
            <person name="Grigoriev I.V."/>
            <person name="Louise Glass N.L."/>
        </authorList>
    </citation>
    <scope>NUCLEOTIDE SEQUENCE [LARGE SCALE GENOMIC DNA]</scope>
    <source>
        <strain evidence="2">ATCC 200026 / FGSC A1120 / IAM 13836 / NRRL 3357 / JCM 12722 / SRRC 167</strain>
    </source>
</reference>
<evidence type="ECO:0000313" key="1">
    <source>
        <dbReference type="EMBL" id="QRD94535.1"/>
    </source>
</evidence>
<dbReference type="AlphaFoldDB" id="A0A7U2N3T5"/>
<gene>
    <name evidence="1" type="ORF">F9C07_11753</name>
</gene>
<keyword evidence="2" id="KW-1185">Reference proteome</keyword>
<name>A0A7U2N3T5_ASPFN</name>
<dbReference type="VEuPathDB" id="FungiDB:F9C07_11753"/>
<proteinExistence type="predicted"/>
<dbReference type="Proteomes" id="UP000596276">
    <property type="component" value="Chromosome 6"/>
</dbReference>
<protein>
    <submittedName>
        <fullName evidence="1">Uncharacterized protein</fullName>
    </submittedName>
</protein>